<dbReference type="EMBL" id="LAZR01000354">
    <property type="protein sequence ID" value="KKN72825.1"/>
    <property type="molecule type" value="Genomic_DNA"/>
</dbReference>
<evidence type="ECO:0000313" key="1">
    <source>
        <dbReference type="EMBL" id="KKN72825.1"/>
    </source>
</evidence>
<gene>
    <name evidence="1" type="ORF">LCGC14_0406800</name>
</gene>
<reference evidence="1" key="1">
    <citation type="journal article" date="2015" name="Nature">
        <title>Complex archaea that bridge the gap between prokaryotes and eukaryotes.</title>
        <authorList>
            <person name="Spang A."/>
            <person name="Saw J.H."/>
            <person name="Jorgensen S.L."/>
            <person name="Zaremba-Niedzwiedzka K."/>
            <person name="Martijn J."/>
            <person name="Lind A.E."/>
            <person name="van Eijk R."/>
            <person name="Schleper C."/>
            <person name="Guy L."/>
            <person name="Ettema T.J."/>
        </authorList>
    </citation>
    <scope>NUCLEOTIDE SEQUENCE</scope>
</reference>
<protein>
    <submittedName>
        <fullName evidence="1">Uncharacterized protein</fullName>
    </submittedName>
</protein>
<sequence length="104" mass="12498">MTKEMKEYIKECDCQEIQQLWKQRKERKDCLYIPSLSWVKKEMGKKFRNLYTENEVWICTYYSKFKFDFAWAVRSSPRLACIEALKAIINELTKLEANIVISEG</sequence>
<comment type="caution">
    <text evidence="1">The sequence shown here is derived from an EMBL/GenBank/DDBJ whole genome shotgun (WGS) entry which is preliminary data.</text>
</comment>
<accession>A0A0F9SV22</accession>
<name>A0A0F9SV22_9ZZZZ</name>
<dbReference type="AlphaFoldDB" id="A0A0F9SV22"/>
<proteinExistence type="predicted"/>
<organism evidence="1">
    <name type="scientific">marine sediment metagenome</name>
    <dbReference type="NCBI Taxonomy" id="412755"/>
    <lineage>
        <taxon>unclassified sequences</taxon>
        <taxon>metagenomes</taxon>
        <taxon>ecological metagenomes</taxon>
    </lineage>
</organism>